<reference evidence="3 5" key="1">
    <citation type="submission" date="2024-10" db="EMBL/GenBank/DDBJ databases">
        <authorList>
            <person name="Ryan C."/>
        </authorList>
    </citation>
    <scope>NUCLEOTIDE SEQUENCE [LARGE SCALE GENOMIC DNA]</scope>
</reference>
<dbReference type="Gene3D" id="3.80.10.10">
    <property type="entry name" value="Ribonuclease Inhibitor"/>
    <property type="match status" value="1"/>
</dbReference>
<dbReference type="PANTHER" id="PTHR32141:SF98">
    <property type="entry name" value="FBD DOMAIN-CONTAINING PROTEIN"/>
    <property type="match status" value="1"/>
</dbReference>
<evidence type="ECO:0000313" key="3">
    <source>
        <dbReference type="EMBL" id="CAM0150696.1"/>
    </source>
</evidence>
<dbReference type="Pfam" id="PF24758">
    <property type="entry name" value="LRR_At5g56370"/>
    <property type="match status" value="1"/>
</dbReference>
<feature type="domain" description="F-box/LRR-repeat protein 15/At3g58940/PEG3-like LRR" evidence="1">
    <location>
        <begin position="141"/>
        <end position="355"/>
    </location>
</feature>
<dbReference type="Proteomes" id="UP001497457">
    <property type="component" value="Unassembled WGS sequence"/>
</dbReference>
<dbReference type="SUPFAM" id="SSF52047">
    <property type="entry name" value="RNI-like"/>
    <property type="match status" value="1"/>
</dbReference>
<proteinExistence type="predicted"/>
<dbReference type="InterPro" id="IPR055302">
    <property type="entry name" value="F-box_dom-containing"/>
</dbReference>
<keyword evidence="5" id="KW-1185">Reference proteome</keyword>
<sequence>MAERTPELVATAVKMLPPRADASIVLGEERYEEDDVFLDLLQHGRVLGPQGEEAMAVGRWEMAWRAAPLQIHDAGLVRAVDAIDPSLALMHDDISTAAIGPVLEQHPGPVASIRVEASGGIFSPEIIDAWLNHLEGKEAGKRGLGELILINTAEPPTDMPFPLRRLPGGLRSLTVGFFALRPLDAAHLSSSLSELRITGCSFNGRELQEAIGRLHGLTTLVLGACRLTSGCSPGGLRLVSNSLVHLQMWSCKASAEIQLLYTPRLACLCTGVHPSDGRSLRIDLRTPVALRELHGLMMYCHCLSYITPFKEKLGTRRIAPLPNLSTLRVCMQMSTRSQAMDLLDLLRHLPCLTSLILTRVDGTHPAELEEMAHAQDELFQIPCIADSLRLLGLKSFRGGAAEIYFATHVLAAARELSSLVLYPHTTLPIEAAAQAATPLHTCARASLKVTLLLFPDD</sequence>
<evidence type="ECO:0000313" key="4">
    <source>
        <dbReference type="EMBL" id="CAM0152118.1"/>
    </source>
</evidence>
<dbReference type="EMBL" id="CAXIPR030005510">
    <property type="protein sequence ID" value="CAM0152118.1"/>
    <property type="molecule type" value="Genomic_DNA"/>
</dbReference>
<evidence type="ECO:0000313" key="2">
    <source>
        <dbReference type="EMBL" id="CAL4973789.1"/>
    </source>
</evidence>
<accession>A0ABC9HB96</accession>
<protein>
    <recommendedName>
        <fullName evidence="1">F-box/LRR-repeat protein 15/At3g58940/PEG3-like LRR domain-containing protein</fullName>
    </recommendedName>
</protein>
<name>A0ABC9HB96_9POAL</name>
<gene>
    <name evidence="3" type="ORF">URODEC1_LOCUS123746</name>
    <name evidence="4" type="ORF">URODEC1_LOCUS124984</name>
    <name evidence="2" type="ORF">URODEC1_LOCUS52122</name>
</gene>
<evidence type="ECO:0000259" key="1">
    <source>
        <dbReference type="Pfam" id="PF24758"/>
    </source>
</evidence>
<organism evidence="3 5">
    <name type="scientific">Urochloa decumbens</name>
    <dbReference type="NCBI Taxonomy" id="240449"/>
    <lineage>
        <taxon>Eukaryota</taxon>
        <taxon>Viridiplantae</taxon>
        <taxon>Streptophyta</taxon>
        <taxon>Embryophyta</taxon>
        <taxon>Tracheophyta</taxon>
        <taxon>Spermatophyta</taxon>
        <taxon>Magnoliopsida</taxon>
        <taxon>Liliopsida</taxon>
        <taxon>Poales</taxon>
        <taxon>Poaceae</taxon>
        <taxon>PACMAD clade</taxon>
        <taxon>Panicoideae</taxon>
        <taxon>Panicodae</taxon>
        <taxon>Paniceae</taxon>
        <taxon>Melinidinae</taxon>
        <taxon>Urochloa</taxon>
    </lineage>
</organism>
<dbReference type="AlphaFoldDB" id="A0ABC9HB96"/>
<dbReference type="InterPro" id="IPR055411">
    <property type="entry name" value="LRR_FXL15/At3g58940/PEG3-like"/>
</dbReference>
<dbReference type="PANTHER" id="PTHR32141">
    <property type="match status" value="1"/>
</dbReference>
<dbReference type="EMBL" id="CAXIPR030003588">
    <property type="protein sequence ID" value="CAM0150696.1"/>
    <property type="molecule type" value="Genomic_DNA"/>
</dbReference>
<dbReference type="InterPro" id="IPR032675">
    <property type="entry name" value="LRR_dom_sf"/>
</dbReference>
<evidence type="ECO:0000313" key="5">
    <source>
        <dbReference type="Proteomes" id="UP001497457"/>
    </source>
</evidence>
<dbReference type="Proteomes" id="UP001497457">
    <property type="component" value="Chromosome 20rd"/>
</dbReference>
<dbReference type="EMBL" id="OZ075130">
    <property type="protein sequence ID" value="CAL4973789.1"/>
    <property type="molecule type" value="Genomic_DNA"/>
</dbReference>